<dbReference type="Gene3D" id="3.20.20.30">
    <property type="entry name" value="Luciferase-like domain"/>
    <property type="match status" value="1"/>
</dbReference>
<dbReference type="SUPFAM" id="SSF51679">
    <property type="entry name" value="Bacterial luciferase-like"/>
    <property type="match status" value="1"/>
</dbReference>
<comment type="caution">
    <text evidence="6">The sequence shown here is derived from an EMBL/GenBank/DDBJ whole genome shotgun (WGS) entry which is preliminary data.</text>
</comment>
<dbReference type="PANTHER" id="PTHR42847:SF4">
    <property type="entry name" value="ALKANESULFONATE MONOOXYGENASE-RELATED"/>
    <property type="match status" value="1"/>
</dbReference>
<dbReference type="EMBL" id="JAXOVW010000058">
    <property type="protein sequence ID" value="MDZ5609335.1"/>
    <property type="molecule type" value="Genomic_DNA"/>
</dbReference>
<accession>A0ABU5K105</accession>
<proteinExistence type="predicted"/>
<keyword evidence="1" id="KW-0285">Flavoprotein</keyword>
<keyword evidence="4" id="KW-0503">Monooxygenase</keyword>
<evidence type="ECO:0000259" key="5">
    <source>
        <dbReference type="Pfam" id="PF00296"/>
    </source>
</evidence>
<keyword evidence="3" id="KW-0560">Oxidoreductase</keyword>
<evidence type="ECO:0000313" key="6">
    <source>
        <dbReference type="EMBL" id="MDZ5609335.1"/>
    </source>
</evidence>
<gene>
    <name evidence="6" type="ORF">U2I54_20275</name>
</gene>
<evidence type="ECO:0000313" key="7">
    <source>
        <dbReference type="Proteomes" id="UP001291930"/>
    </source>
</evidence>
<dbReference type="CDD" id="cd01094">
    <property type="entry name" value="Alkanesulfonate_monoxygenase"/>
    <property type="match status" value="1"/>
</dbReference>
<protein>
    <submittedName>
        <fullName evidence="6">LLM class flavin-dependent oxidoreductase</fullName>
    </submittedName>
</protein>
<reference evidence="7" key="1">
    <citation type="submission" date="2023-11" db="EMBL/GenBank/DDBJ databases">
        <title>Genome Sequence of Bacillus pseudomycoides stain BUPM19.</title>
        <authorList>
            <person name="Farhat A."/>
        </authorList>
    </citation>
    <scope>NUCLEOTIDE SEQUENCE [LARGE SCALE GENOMIC DNA]</scope>
    <source>
        <strain evidence="7">BUPM19</strain>
    </source>
</reference>
<dbReference type="InterPro" id="IPR050172">
    <property type="entry name" value="SsuD_RutA_monooxygenase"/>
</dbReference>
<name>A0ABU5K105_9BACI</name>
<keyword evidence="2" id="KW-0288">FMN</keyword>
<dbReference type="RefSeq" id="WP_374218823.1">
    <property type="nucleotide sequence ID" value="NZ_JAXOVW010000058.1"/>
</dbReference>
<keyword evidence="7" id="KW-1185">Reference proteome</keyword>
<evidence type="ECO:0000256" key="1">
    <source>
        <dbReference type="ARBA" id="ARBA00022630"/>
    </source>
</evidence>
<dbReference type="InterPro" id="IPR036661">
    <property type="entry name" value="Luciferase-like_sf"/>
</dbReference>
<sequence>MEFATWGYNVSGGFLRASVEQITEWSYEYNRDLTLLADRLGVEFILFPVRYIGKIGGGDDTSGQLDPLSITAALAVETEHIHFISAVLPGFIPPATLAKIGATIDVISGGRWHINLVSGWFQGEQEAFGIPWITHEERYKRSEEYLEVLKSLWQQKDVTFTGDYYSLKHAQMEPKPVQKPYPKIFQGGNSEEARKMAGRLSDWYFINGAPQEELIAQVQEVSTIAKSYNRKVQFAVNAFVIARETEEEAKQELQTIVTHADENVIQKFKEKVGNAKGMWANATEISDFVAANEGFRTGLIGSYEQVTQKMQQLEEIGINLVLLTFRDPLKELPTFYEKVQSKLLQIHSL</sequence>
<evidence type="ECO:0000256" key="2">
    <source>
        <dbReference type="ARBA" id="ARBA00022643"/>
    </source>
</evidence>
<evidence type="ECO:0000256" key="4">
    <source>
        <dbReference type="ARBA" id="ARBA00023033"/>
    </source>
</evidence>
<organism evidence="6 7">
    <name type="scientific">Bacillus bingmayongensis</name>
    <dbReference type="NCBI Taxonomy" id="1150157"/>
    <lineage>
        <taxon>Bacteria</taxon>
        <taxon>Bacillati</taxon>
        <taxon>Bacillota</taxon>
        <taxon>Bacilli</taxon>
        <taxon>Bacillales</taxon>
        <taxon>Bacillaceae</taxon>
        <taxon>Bacillus</taxon>
    </lineage>
</organism>
<dbReference type="Proteomes" id="UP001291930">
    <property type="component" value="Unassembled WGS sequence"/>
</dbReference>
<feature type="domain" description="Luciferase-like" evidence="5">
    <location>
        <begin position="24"/>
        <end position="319"/>
    </location>
</feature>
<dbReference type="InterPro" id="IPR011251">
    <property type="entry name" value="Luciferase-like_dom"/>
</dbReference>
<evidence type="ECO:0000256" key="3">
    <source>
        <dbReference type="ARBA" id="ARBA00023002"/>
    </source>
</evidence>
<dbReference type="PANTHER" id="PTHR42847">
    <property type="entry name" value="ALKANESULFONATE MONOOXYGENASE"/>
    <property type="match status" value="1"/>
</dbReference>
<dbReference type="Pfam" id="PF00296">
    <property type="entry name" value="Bac_luciferase"/>
    <property type="match status" value="1"/>
</dbReference>